<dbReference type="GO" id="GO:0000398">
    <property type="term" value="P:mRNA splicing, via spliceosome"/>
    <property type="evidence" value="ECO:0007669"/>
    <property type="project" value="InterPro"/>
</dbReference>
<dbReference type="PANTHER" id="PTHR10552:SF6">
    <property type="entry name" value="U2 SMALL NUCLEAR RIBONUCLEOPROTEIN A"/>
    <property type="match status" value="1"/>
</dbReference>
<gene>
    <name evidence="10" type="ORF">WICANDRAFT_45418</name>
</gene>
<dbReference type="Proteomes" id="UP000094112">
    <property type="component" value="Unassembled WGS sequence"/>
</dbReference>
<reference evidence="10 11" key="1">
    <citation type="journal article" date="2016" name="Proc. Natl. Acad. Sci. U.S.A.">
        <title>Comparative genomics of biotechnologically important yeasts.</title>
        <authorList>
            <person name="Riley R."/>
            <person name="Haridas S."/>
            <person name="Wolfe K.H."/>
            <person name="Lopes M.R."/>
            <person name="Hittinger C.T."/>
            <person name="Goeker M."/>
            <person name="Salamov A.A."/>
            <person name="Wisecaver J.H."/>
            <person name="Long T.M."/>
            <person name="Calvey C.H."/>
            <person name="Aerts A.L."/>
            <person name="Barry K.W."/>
            <person name="Choi C."/>
            <person name="Clum A."/>
            <person name="Coughlan A.Y."/>
            <person name="Deshpande S."/>
            <person name="Douglass A.P."/>
            <person name="Hanson S.J."/>
            <person name="Klenk H.-P."/>
            <person name="LaButti K.M."/>
            <person name="Lapidus A."/>
            <person name="Lindquist E.A."/>
            <person name="Lipzen A.M."/>
            <person name="Meier-Kolthoff J.P."/>
            <person name="Ohm R.A."/>
            <person name="Otillar R.P."/>
            <person name="Pangilinan J.L."/>
            <person name="Peng Y."/>
            <person name="Rokas A."/>
            <person name="Rosa C.A."/>
            <person name="Scheuner C."/>
            <person name="Sibirny A.A."/>
            <person name="Slot J.C."/>
            <person name="Stielow J.B."/>
            <person name="Sun H."/>
            <person name="Kurtzman C.P."/>
            <person name="Blackwell M."/>
            <person name="Grigoriev I.V."/>
            <person name="Jeffries T.W."/>
        </authorList>
    </citation>
    <scope>NUCLEOTIDE SEQUENCE [LARGE SCALE GENOMIC DNA]</scope>
    <source>
        <strain evidence="11">ATCC 58044 / CBS 1984 / NCYC 433 / NRRL Y-366-8</strain>
    </source>
</reference>
<dbReference type="Gene3D" id="3.80.10.10">
    <property type="entry name" value="Ribonuclease Inhibitor"/>
    <property type="match status" value="1"/>
</dbReference>
<dbReference type="FunFam" id="3.80.10.10:FF:000026">
    <property type="entry name" value="U2 small nuclear ribonucleoprotein A"/>
    <property type="match status" value="1"/>
</dbReference>
<evidence type="ECO:0000256" key="4">
    <source>
        <dbReference type="ARBA" id="ARBA00022737"/>
    </source>
</evidence>
<dbReference type="STRING" id="683960.A0A1E3NXY1"/>
<evidence type="ECO:0000256" key="6">
    <source>
        <dbReference type="ARBA" id="ARBA00023242"/>
    </source>
</evidence>
<dbReference type="InterPro" id="IPR032675">
    <property type="entry name" value="LRR_dom_sf"/>
</dbReference>
<dbReference type="GO" id="GO:0005686">
    <property type="term" value="C:U2 snRNP"/>
    <property type="evidence" value="ECO:0007669"/>
    <property type="project" value="EnsemblFungi"/>
</dbReference>
<name>A0A1E3NXY1_WICAA</name>
<keyword evidence="4" id="KW-0677">Repeat</keyword>
<feature type="domain" description="U2A'/phosphoprotein 32 family A C-terminal" evidence="9">
    <location>
        <begin position="127"/>
        <end position="145"/>
    </location>
</feature>
<evidence type="ECO:0000259" key="9">
    <source>
        <dbReference type="SMART" id="SM00446"/>
    </source>
</evidence>
<dbReference type="RefSeq" id="XP_019037258.1">
    <property type="nucleotide sequence ID" value="XM_019182587.1"/>
</dbReference>
<dbReference type="InterPro" id="IPR003603">
    <property type="entry name" value="U2A'_phosphoprotein32A_C"/>
</dbReference>
<keyword evidence="3" id="KW-0507">mRNA processing</keyword>
<dbReference type="InterPro" id="IPR001611">
    <property type="entry name" value="Leu-rich_rpt"/>
</dbReference>
<evidence type="ECO:0000313" key="10">
    <source>
        <dbReference type="EMBL" id="ODQ58051.1"/>
    </source>
</evidence>
<accession>A0A1E3NXY1</accession>
<comment type="similarity">
    <text evidence="7">Belongs to the U2 small nuclear ribonucleoprotein A family.</text>
</comment>
<dbReference type="Pfam" id="PF14580">
    <property type="entry name" value="LRR_9"/>
    <property type="match status" value="1"/>
</dbReference>
<dbReference type="PROSITE" id="PS51450">
    <property type="entry name" value="LRR"/>
    <property type="match status" value="1"/>
</dbReference>
<dbReference type="OrthoDB" id="433501at2759"/>
<keyword evidence="2" id="KW-0433">Leucine-rich repeat</keyword>
<evidence type="ECO:0000313" key="11">
    <source>
        <dbReference type="Proteomes" id="UP000094112"/>
    </source>
</evidence>
<keyword evidence="3" id="KW-0747">Spliceosome</keyword>
<keyword evidence="11" id="KW-1185">Reference proteome</keyword>
<dbReference type="GO" id="GO:0030620">
    <property type="term" value="F:U2 snRNA binding"/>
    <property type="evidence" value="ECO:0007669"/>
    <property type="project" value="InterPro"/>
</dbReference>
<evidence type="ECO:0000256" key="5">
    <source>
        <dbReference type="ARBA" id="ARBA00023187"/>
    </source>
</evidence>
<dbReference type="AlphaFoldDB" id="A0A1E3NXY1"/>
<evidence type="ECO:0000256" key="2">
    <source>
        <dbReference type="ARBA" id="ARBA00022614"/>
    </source>
</evidence>
<dbReference type="InterPro" id="IPR044640">
    <property type="entry name" value="RU2A"/>
</dbReference>
<dbReference type="EMBL" id="KV454212">
    <property type="protein sequence ID" value="ODQ58051.1"/>
    <property type="molecule type" value="Genomic_DNA"/>
</dbReference>
<evidence type="ECO:0000256" key="3">
    <source>
        <dbReference type="ARBA" id="ARBA00022728"/>
    </source>
</evidence>
<organism evidence="10 11">
    <name type="scientific">Wickerhamomyces anomalus (strain ATCC 58044 / CBS 1984 / NCYC 433 / NRRL Y-366-8)</name>
    <name type="common">Yeast</name>
    <name type="synonym">Hansenula anomala</name>
    <dbReference type="NCBI Taxonomy" id="683960"/>
    <lineage>
        <taxon>Eukaryota</taxon>
        <taxon>Fungi</taxon>
        <taxon>Dikarya</taxon>
        <taxon>Ascomycota</taxon>
        <taxon>Saccharomycotina</taxon>
        <taxon>Saccharomycetes</taxon>
        <taxon>Phaffomycetales</taxon>
        <taxon>Wickerhamomycetaceae</taxon>
        <taxon>Wickerhamomyces</taxon>
    </lineage>
</organism>
<proteinExistence type="inferred from homology"/>
<keyword evidence="6" id="KW-0539">Nucleus</keyword>
<dbReference type="GeneID" id="30199833"/>
<keyword evidence="5" id="KW-0508">mRNA splicing</keyword>
<sequence length="232" mass="26809">MRLTPNVLLDAPSFINPQHERTLSLRSLKIPMIENFTVTKDVNEAIDLTDNDIKILGNFPILTRLKTLLLAKNRIQTIQDDFYTTVPMLESLSLISNSLASLSSLEPLKNCKRLKNLYILNNHISQQEHYRLFIIWLIPQLKVLDFMKIKDKERTQANELFGEVEEPTELAKTILNSKPKHILDNDKDDDQIKDVLKKLSEEDREKLKQQLKTATSLSEIDKIETALKNGYI</sequence>
<dbReference type="GO" id="GO:0071014">
    <property type="term" value="C:post-mRNA release spliceosomal complex"/>
    <property type="evidence" value="ECO:0007669"/>
    <property type="project" value="EnsemblFungi"/>
</dbReference>
<protein>
    <recommendedName>
        <fullName evidence="8">U2 small nuclear ribonucleoprotein A'</fullName>
    </recommendedName>
</protein>
<dbReference type="PANTHER" id="PTHR10552">
    <property type="entry name" value="U2 SMALL NUCLEAR RIBONUCLEOPROTEIN A"/>
    <property type="match status" value="1"/>
</dbReference>
<comment type="subcellular location">
    <subcellularLocation>
        <location evidence="1">Nucleus</location>
    </subcellularLocation>
</comment>
<evidence type="ECO:0000256" key="1">
    <source>
        <dbReference type="ARBA" id="ARBA00004123"/>
    </source>
</evidence>
<evidence type="ECO:0000256" key="8">
    <source>
        <dbReference type="ARBA" id="ARBA00024238"/>
    </source>
</evidence>
<evidence type="ECO:0000256" key="7">
    <source>
        <dbReference type="ARBA" id="ARBA00024196"/>
    </source>
</evidence>
<dbReference type="SUPFAM" id="SSF52058">
    <property type="entry name" value="L domain-like"/>
    <property type="match status" value="1"/>
</dbReference>
<dbReference type="SMART" id="SM00446">
    <property type="entry name" value="LRRcap"/>
    <property type="match status" value="1"/>
</dbReference>